<dbReference type="Proteomes" id="UP000019373">
    <property type="component" value="Unassembled WGS sequence"/>
</dbReference>
<organism evidence="3 4">
    <name type="scientific">Endocarpon pusillum (strain Z07020 / HMAS-L-300199)</name>
    <name type="common">Lichen-forming fungus</name>
    <dbReference type="NCBI Taxonomy" id="1263415"/>
    <lineage>
        <taxon>Eukaryota</taxon>
        <taxon>Fungi</taxon>
        <taxon>Dikarya</taxon>
        <taxon>Ascomycota</taxon>
        <taxon>Pezizomycotina</taxon>
        <taxon>Eurotiomycetes</taxon>
        <taxon>Chaetothyriomycetidae</taxon>
        <taxon>Verrucariales</taxon>
        <taxon>Verrucariaceae</taxon>
        <taxon>Endocarpon</taxon>
    </lineage>
</organism>
<dbReference type="RefSeq" id="XP_007787470.1">
    <property type="nucleotide sequence ID" value="XM_007789280.1"/>
</dbReference>
<dbReference type="AlphaFoldDB" id="U1I045"/>
<reference evidence="4" key="1">
    <citation type="journal article" date="2014" name="BMC Genomics">
        <title>Genome characteristics reveal the impact of lichenization on lichen-forming fungus Endocarpon pusillum Hedwig (Verrucariales, Ascomycota).</title>
        <authorList>
            <person name="Wang Y.-Y."/>
            <person name="Liu B."/>
            <person name="Zhang X.-Y."/>
            <person name="Zhou Q.-M."/>
            <person name="Zhang T."/>
            <person name="Li H."/>
            <person name="Yu Y.-F."/>
            <person name="Zhang X.-L."/>
            <person name="Hao X.-Y."/>
            <person name="Wang M."/>
            <person name="Wang L."/>
            <person name="Wei J.-C."/>
        </authorList>
    </citation>
    <scope>NUCLEOTIDE SEQUENCE [LARGE SCALE GENOMIC DNA]</scope>
    <source>
        <strain evidence="4">Z07020 / HMAS-L-300199</strain>
    </source>
</reference>
<dbReference type="eggNOG" id="ENOG502T1TY">
    <property type="taxonomic scope" value="Eukaryota"/>
</dbReference>
<feature type="region of interest" description="Disordered" evidence="1">
    <location>
        <begin position="54"/>
        <end position="73"/>
    </location>
</feature>
<evidence type="ECO:0000256" key="2">
    <source>
        <dbReference type="SAM" id="Phobius"/>
    </source>
</evidence>
<evidence type="ECO:0008006" key="5">
    <source>
        <dbReference type="Google" id="ProtNLM"/>
    </source>
</evidence>
<proteinExistence type="predicted"/>
<feature type="transmembrane region" description="Helical" evidence="2">
    <location>
        <begin position="99"/>
        <end position="125"/>
    </location>
</feature>
<keyword evidence="2" id="KW-0472">Membrane</keyword>
<feature type="compositionally biased region" description="Low complexity" evidence="1">
    <location>
        <begin position="1"/>
        <end position="16"/>
    </location>
</feature>
<accession>U1I045</accession>
<feature type="region of interest" description="Disordered" evidence="1">
    <location>
        <begin position="1"/>
        <end position="21"/>
    </location>
</feature>
<dbReference type="GeneID" id="19243710"/>
<dbReference type="HOGENOM" id="CLU_2176975_0_0_1"/>
<dbReference type="EMBL" id="KE720816">
    <property type="protein sequence ID" value="ERF75199.1"/>
    <property type="molecule type" value="Genomic_DNA"/>
</dbReference>
<keyword evidence="2" id="KW-0812">Transmembrane</keyword>
<sequence>MPTKHLSPPTTPNSPTLHHREPQESLLSRTILAPVLFLSFIFSLLIIDRRTSPSILSRRGFPPGSPPSKEKYSHPYYHSHQRKLAREQMDEAFAIRAKVIVGLCVLAGIGIVGMAAIGVKIWSWVYGS</sequence>
<protein>
    <recommendedName>
        <fullName evidence="5">Transmembrane protein</fullName>
    </recommendedName>
</protein>
<name>U1I045_ENDPU</name>
<evidence type="ECO:0000313" key="3">
    <source>
        <dbReference type="EMBL" id="ERF75199.1"/>
    </source>
</evidence>
<dbReference type="OrthoDB" id="4156595at2759"/>
<keyword evidence="2" id="KW-1133">Transmembrane helix</keyword>
<feature type="transmembrane region" description="Helical" evidence="2">
    <location>
        <begin position="26"/>
        <end position="47"/>
    </location>
</feature>
<gene>
    <name evidence="3" type="ORF">EPUS_08869</name>
</gene>
<evidence type="ECO:0000256" key="1">
    <source>
        <dbReference type="SAM" id="MobiDB-lite"/>
    </source>
</evidence>
<evidence type="ECO:0000313" key="4">
    <source>
        <dbReference type="Proteomes" id="UP000019373"/>
    </source>
</evidence>
<keyword evidence="4" id="KW-1185">Reference proteome</keyword>